<dbReference type="Pfam" id="PF05199">
    <property type="entry name" value="GMC_oxred_C"/>
    <property type="match status" value="1"/>
</dbReference>
<protein>
    <submittedName>
        <fullName evidence="6">GMC family oxidoreductase N-terminal domain-containing protein</fullName>
    </submittedName>
</protein>
<dbReference type="InterPro" id="IPR007867">
    <property type="entry name" value="GMC_OxRtase_C"/>
</dbReference>
<evidence type="ECO:0000256" key="3">
    <source>
        <dbReference type="ARBA" id="ARBA00022630"/>
    </source>
</evidence>
<dbReference type="SUPFAM" id="SSF51905">
    <property type="entry name" value="FAD/NAD(P)-binding domain"/>
    <property type="match status" value="1"/>
</dbReference>
<evidence type="ECO:0000256" key="4">
    <source>
        <dbReference type="ARBA" id="ARBA00022827"/>
    </source>
</evidence>
<evidence type="ECO:0000313" key="6">
    <source>
        <dbReference type="EMBL" id="WOB26168.1"/>
    </source>
</evidence>
<dbReference type="RefSeq" id="WP_316689223.1">
    <property type="nucleotide sequence ID" value="NZ_CP103837.1"/>
</dbReference>
<keyword evidence="4" id="KW-0274">FAD</keyword>
<dbReference type="Gene3D" id="3.50.50.60">
    <property type="entry name" value="FAD/NAD(P)-binding domain"/>
    <property type="match status" value="1"/>
</dbReference>
<comment type="cofactor">
    <cofactor evidence="1">
        <name>FAD</name>
        <dbReference type="ChEBI" id="CHEBI:57692"/>
    </cofactor>
</comment>
<feature type="domain" description="Glucose-methanol-choline oxidoreductase N-terminal" evidence="5">
    <location>
        <begin position="282"/>
        <end position="296"/>
    </location>
</feature>
<dbReference type="EMBL" id="CP103840">
    <property type="protein sequence ID" value="WOB26168.1"/>
    <property type="molecule type" value="Genomic_DNA"/>
</dbReference>
<dbReference type="InterPro" id="IPR012132">
    <property type="entry name" value="GMC_OxRdtase"/>
</dbReference>
<evidence type="ECO:0000256" key="1">
    <source>
        <dbReference type="ARBA" id="ARBA00001974"/>
    </source>
</evidence>
<dbReference type="PANTHER" id="PTHR11552:SF147">
    <property type="entry name" value="CHOLINE DEHYDROGENASE, MITOCHONDRIAL"/>
    <property type="match status" value="1"/>
</dbReference>
<reference evidence="6 7" key="1">
    <citation type="submission" date="2022-08" db="EMBL/GenBank/DDBJ databases">
        <title>Whole genome sequencing-based tracing of a 2022 introduction and outbreak of Xanthomonas hortorum pv. pelargonii.</title>
        <authorList>
            <person name="Iruegas-Bocardo F."/>
            <person name="Weisberg A.K."/>
            <person name="Riutta E.R."/>
            <person name="Kilday K."/>
            <person name="Bonkowski J.C."/>
            <person name="Creswell T."/>
            <person name="Daughtrey M.L."/>
            <person name="Rane K."/>
            <person name="Grunwald N.J."/>
            <person name="Chang J.H."/>
            <person name="Putnam M.L."/>
        </authorList>
    </citation>
    <scope>NUCLEOTIDE SEQUENCE [LARGE SCALE GENOMIC DNA]</scope>
    <source>
        <strain evidence="6 7">22-325</strain>
    </source>
</reference>
<dbReference type="InterPro" id="IPR036188">
    <property type="entry name" value="FAD/NAD-bd_sf"/>
</dbReference>
<evidence type="ECO:0000313" key="7">
    <source>
        <dbReference type="Proteomes" id="UP001304534"/>
    </source>
</evidence>
<dbReference type="Gene3D" id="3.30.410.40">
    <property type="match status" value="1"/>
</dbReference>
<dbReference type="Pfam" id="PF00732">
    <property type="entry name" value="GMC_oxred_N"/>
    <property type="match status" value="1"/>
</dbReference>
<keyword evidence="7" id="KW-1185">Reference proteome</keyword>
<dbReference type="PIRSF" id="PIRSF000137">
    <property type="entry name" value="Alcohol_oxidase"/>
    <property type="match status" value="1"/>
</dbReference>
<sequence>MIDRNDAGSTGIDLPQPRSNAADVAAGVIDASGARYDLIIVGGGSAGAVLANRLSADASRRVLLIEAGVAYAPNAYPDAVRRQDLVGGDPQHDWGFQSEPGLLGRRMPLNRGKVLGGSSAINGAVAMRLPKSDHDRWAREHDLAALSWDATQPFYQSLERTSGTGGTGHDGPFPVHQLGDEEVSDQHRAFIASAVAAGHERSAGFATAHPLGVGPYVMNTRMGVRLTTGMTLLSEAVRGRANLTIRDQVLVDAVVLQGTRATGVRLASGEVISADTVVLSAGTYASPAILMRSGIGPADTLRNLGIDVVADLPVGCRLQDHPLVPTVWSIKKEAVGLPYPPIGAMLWTRSQHAVGDEADLNISTAALPDDGQSSDNAMFLLFAALVRPRSVGSVTIASRDPQAPPIIDLGFLSDAGDRERLIDGVELIREIARHTPFADVVGGELAPGAAVSDRAALDATLPASVATYQHPTSTVPMGGERDPTAVVDIDGRVRGIEGLRVVDASIWPDVPSVATAFPTMMLAERIASNWIWPNA</sequence>
<proteinExistence type="inferred from homology"/>
<accession>A0ABZ0D7E1</accession>
<dbReference type="PROSITE" id="PS00624">
    <property type="entry name" value="GMC_OXRED_2"/>
    <property type="match status" value="1"/>
</dbReference>
<evidence type="ECO:0000259" key="5">
    <source>
        <dbReference type="PROSITE" id="PS00624"/>
    </source>
</evidence>
<organism evidence="6 7">
    <name type="scientific">Xanthomonas dyei</name>
    <dbReference type="NCBI Taxonomy" id="743699"/>
    <lineage>
        <taxon>Bacteria</taxon>
        <taxon>Pseudomonadati</taxon>
        <taxon>Pseudomonadota</taxon>
        <taxon>Gammaproteobacteria</taxon>
        <taxon>Lysobacterales</taxon>
        <taxon>Lysobacteraceae</taxon>
        <taxon>Xanthomonas</taxon>
    </lineage>
</organism>
<dbReference type="SUPFAM" id="SSF54373">
    <property type="entry name" value="FAD-linked reductases, C-terminal domain"/>
    <property type="match status" value="1"/>
</dbReference>
<dbReference type="PANTHER" id="PTHR11552">
    <property type="entry name" value="GLUCOSE-METHANOL-CHOLINE GMC OXIDOREDUCTASE"/>
    <property type="match status" value="1"/>
</dbReference>
<dbReference type="GeneID" id="95586477"/>
<name>A0ABZ0D7E1_9XANT</name>
<dbReference type="InterPro" id="IPR000172">
    <property type="entry name" value="GMC_OxRdtase_N"/>
</dbReference>
<comment type="similarity">
    <text evidence="2">Belongs to the GMC oxidoreductase family.</text>
</comment>
<dbReference type="Proteomes" id="UP001304534">
    <property type="component" value="Chromosome"/>
</dbReference>
<keyword evidence="3" id="KW-0285">Flavoprotein</keyword>
<evidence type="ECO:0000256" key="2">
    <source>
        <dbReference type="ARBA" id="ARBA00010790"/>
    </source>
</evidence>
<gene>
    <name evidence="6" type="ORF">NYR99_21360</name>
</gene>